<evidence type="ECO:0000256" key="12">
    <source>
        <dbReference type="ARBA" id="ARBA00023239"/>
    </source>
</evidence>
<evidence type="ECO:0000313" key="15">
    <source>
        <dbReference type="EMBL" id="KAJ8299216.1"/>
    </source>
</evidence>
<dbReference type="NCBIfam" id="TIGR00336">
    <property type="entry name" value="pyrE"/>
    <property type="match status" value="1"/>
</dbReference>
<dbReference type="SUPFAM" id="SSF51366">
    <property type="entry name" value="Ribulose-phoshate binding barrel"/>
    <property type="match status" value="1"/>
</dbReference>
<comment type="similarity">
    <text evidence="4">In the C-terminal section; belongs to the OMP decarboxylase family.</text>
</comment>
<comment type="similarity">
    <text evidence="3">In the N-terminal section; belongs to the purine/pyrimidine phosphoribosyltransferase family.</text>
</comment>
<dbReference type="PANTHER" id="PTHR19278:SF9">
    <property type="entry name" value="URIDINE 5'-MONOPHOSPHATE SYNTHASE"/>
    <property type="match status" value="1"/>
</dbReference>
<dbReference type="InterPro" id="IPR013785">
    <property type="entry name" value="Aldolase_TIM"/>
</dbReference>
<evidence type="ECO:0000256" key="1">
    <source>
        <dbReference type="ARBA" id="ARBA00004861"/>
    </source>
</evidence>
<dbReference type="Gene3D" id="3.20.20.70">
    <property type="entry name" value="Aldolase class I"/>
    <property type="match status" value="1"/>
</dbReference>
<keyword evidence="10" id="KW-0210">Decarboxylase</keyword>
<evidence type="ECO:0000256" key="9">
    <source>
        <dbReference type="ARBA" id="ARBA00022679"/>
    </source>
</evidence>
<dbReference type="Pfam" id="PF00215">
    <property type="entry name" value="OMPdecase"/>
    <property type="match status" value="1"/>
</dbReference>
<dbReference type="Gene3D" id="3.40.50.2020">
    <property type="match status" value="1"/>
</dbReference>
<gene>
    <name evidence="15" type="ORF">KUTeg_023276</name>
</gene>
<dbReference type="HAMAP" id="MF_01208">
    <property type="entry name" value="PyrE"/>
    <property type="match status" value="1"/>
</dbReference>
<keyword evidence="16" id="KW-1185">Reference proteome</keyword>
<dbReference type="InterPro" id="IPR004467">
    <property type="entry name" value="Or_phspho_trans_dom"/>
</dbReference>
<evidence type="ECO:0000256" key="7">
    <source>
        <dbReference type="ARBA" id="ARBA00015047"/>
    </source>
</evidence>
<name>A0ABQ9E648_TEGGR</name>
<evidence type="ECO:0000256" key="10">
    <source>
        <dbReference type="ARBA" id="ARBA00022793"/>
    </source>
</evidence>
<evidence type="ECO:0000256" key="6">
    <source>
        <dbReference type="ARBA" id="ARBA00012321"/>
    </source>
</evidence>
<protein>
    <recommendedName>
        <fullName evidence="7">Uridine 5'-monophosphate synthase</fullName>
        <ecNumber evidence="5">2.4.2.10</ecNumber>
        <ecNumber evidence="6">4.1.1.23</ecNumber>
    </recommendedName>
</protein>
<keyword evidence="11" id="KW-0665">Pyrimidine biosynthesis</keyword>
<dbReference type="InterPro" id="IPR000836">
    <property type="entry name" value="PRTase_dom"/>
</dbReference>
<comment type="pathway">
    <text evidence="1">Pyrimidine metabolism; UMP biosynthesis via de novo pathway; UMP from orotate: step 2/2.</text>
</comment>
<feature type="domain" description="Orotidine 5'-phosphate decarboxylase" evidence="14">
    <location>
        <begin position="255"/>
        <end position="468"/>
    </location>
</feature>
<sequence length="481" mass="52723">MGDTNLDGLIETLHAIAAVKFGSFKLKSGQMSPIYIDLRVIVSYPKKMTEVADLMWQTVHGGESKFQHVCGVPYTALPIATCISVKQNIPMLIRRKEGKDYGTKKMVEGHFKVGDKCLIVEDIVTSGSSVLETVQTLNNEGIKVDQAIVLLDREQGGKSSLANHGITLHSVLTLTQVVKTLHRMGKIESSLVEQTEHFIKSNRHDITVPSSIKTSNTDNKKKVFAVCKSYRERSESCQHSLSKKLYSIMETKSTNLALSVDLTKSNDILQIVDTVGPFVCIVKTHVDIVEDFSQSFVNHLSDLAKKHNFILFEDRKFADIGNTVNCQYNNGIFKISSWADIVNVHPVPGEGVIAGIKQTGLSLGRGCLLVAEMSSKGNLATGDYTKAAVKMAENHKDFVIGFICQSRLTDDPNFIHMTPGVKLSSGDDALGQQYSTPEDAVINKGADVIIVGRGIIQATDPVSTAKQYQQAGYNAYLQTLK</sequence>
<dbReference type="SUPFAM" id="SSF53271">
    <property type="entry name" value="PRTase-like"/>
    <property type="match status" value="1"/>
</dbReference>
<dbReference type="InterPro" id="IPR018089">
    <property type="entry name" value="OMPdecase_AS"/>
</dbReference>
<keyword evidence="9" id="KW-0808">Transferase</keyword>
<dbReference type="Proteomes" id="UP001217089">
    <property type="component" value="Unassembled WGS sequence"/>
</dbReference>
<dbReference type="InterPro" id="IPR001754">
    <property type="entry name" value="OMPdeCOase_dom"/>
</dbReference>
<evidence type="ECO:0000256" key="11">
    <source>
        <dbReference type="ARBA" id="ARBA00022975"/>
    </source>
</evidence>
<evidence type="ECO:0000259" key="14">
    <source>
        <dbReference type="SMART" id="SM00934"/>
    </source>
</evidence>
<keyword evidence="12" id="KW-0456">Lyase</keyword>
<dbReference type="NCBIfam" id="NF010382">
    <property type="entry name" value="PRK13809.1"/>
    <property type="match status" value="1"/>
</dbReference>
<comment type="caution">
    <text evidence="15">The sequence shown here is derived from an EMBL/GenBank/DDBJ whole genome shotgun (WGS) entry which is preliminary data.</text>
</comment>
<dbReference type="InterPro" id="IPR023031">
    <property type="entry name" value="OPRT"/>
</dbReference>
<dbReference type="InterPro" id="IPR011060">
    <property type="entry name" value="RibuloseP-bd_barrel"/>
</dbReference>
<organism evidence="15 16">
    <name type="scientific">Tegillarca granosa</name>
    <name type="common">Malaysian cockle</name>
    <name type="synonym">Anadara granosa</name>
    <dbReference type="NCBI Taxonomy" id="220873"/>
    <lineage>
        <taxon>Eukaryota</taxon>
        <taxon>Metazoa</taxon>
        <taxon>Spiralia</taxon>
        <taxon>Lophotrochozoa</taxon>
        <taxon>Mollusca</taxon>
        <taxon>Bivalvia</taxon>
        <taxon>Autobranchia</taxon>
        <taxon>Pteriomorphia</taxon>
        <taxon>Arcoida</taxon>
        <taxon>Arcoidea</taxon>
        <taxon>Arcidae</taxon>
        <taxon>Tegillarca</taxon>
    </lineage>
</organism>
<dbReference type="InterPro" id="IPR014732">
    <property type="entry name" value="OMPdecase"/>
</dbReference>
<proteinExistence type="inferred from homology"/>
<comment type="pathway">
    <text evidence="2">Pyrimidine metabolism; UMP biosynthesis via de novo pathway; UMP from orotate: step 1/2.</text>
</comment>
<dbReference type="PROSITE" id="PS00156">
    <property type="entry name" value="OMPDECASE"/>
    <property type="match status" value="1"/>
</dbReference>
<evidence type="ECO:0000256" key="2">
    <source>
        <dbReference type="ARBA" id="ARBA00004889"/>
    </source>
</evidence>
<dbReference type="EMBL" id="JARBDR010000921">
    <property type="protein sequence ID" value="KAJ8299216.1"/>
    <property type="molecule type" value="Genomic_DNA"/>
</dbReference>
<accession>A0ABQ9E648</accession>
<dbReference type="CDD" id="cd04725">
    <property type="entry name" value="OMP_decarboxylase_like"/>
    <property type="match status" value="1"/>
</dbReference>
<evidence type="ECO:0000256" key="3">
    <source>
        <dbReference type="ARBA" id="ARBA00006221"/>
    </source>
</evidence>
<dbReference type="SMART" id="SM00934">
    <property type="entry name" value="OMPdecase"/>
    <property type="match status" value="1"/>
</dbReference>
<dbReference type="EC" id="2.4.2.10" evidence="5"/>
<dbReference type="PANTHER" id="PTHR19278">
    <property type="entry name" value="OROTATE PHOSPHORIBOSYLTRANSFERASE"/>
    <property type="match status" value="1"/>
</dbReference>
<dbReference type="CDD" id="cd06223">
    <property type="entry name" value="PRTases_typeI"/>
    <property type="match status" value="1"/>
</dbReference>
<reference evidence="15 16" key="1">
    <citation type="submission" date="2022-12" db="EMBL/GenBank/DDBJ databases">
        <title>Chromosome-level genome of Tegillarca granosa.</title>
        <authorList>
            <person name="Kim J."/>
        </authorList>
    </citation>
    <scope>NUCLEOTIDE SEQUENCE [LARGE SCALE GENOMIC DNA]</scope>
    <source>
        <strain evidence="15">Teg-2019</strain>
        <tissue evidence="15">Adductor muscle</tissue>
    </source>
</reference>
<evidence type="ECO:0000256" key="8">
    <source>
        <dbReference type="ARBA" id="ARBA00022676"/>
    </source>
</evidence>
<evidence type="ECO:0000256" key="13">
    <source>
        <dbReference type="ARBA" id="ARBA00023268"/>
    </source>
</evidence>
<evidence type="ECO:0000313" key="16">
    <source>
        <dbReference type="Proteomes" id="UP001217089"/>
    </source>
</evidence>
<keyword evidence="8" id="KW-0328">Glycosyltransferase</keyword>
<dbReference type="Pfam" id="PF00156">
    <property type="entry name" value="Pribosyltran"/>
    <property type="match status" value="1"/>
</dbReference>
<evidence type="ECO:0000256" key="5">
    <source>
        <dbReference type="ARBA" id="ARBA00011971"/>
    </source>
</evidence>
<keyword evidence="13" id="KW-0511">Multifunctional enzyme</keyword>
<dbReference type="NCBIfam" id="TIGR01740">
    <property type="entry name" value="pyrF"/>
    <property type="match status" value="1"/>
</dbReference>
<dbReference type="InterPro" id="IPR029057">
    <property type="entry name" value="PRTase-like"/>
</dbReference>
<evidence type="ECO:0000256" key="4">
    <source>
        <dbReference type="ARBA" id="ARBA00009769"/>
    </source>
</evidence>
<dbReference type="EC" id="4.1.1.23" evidence="6"/>